<feature type="compositionally biased region" description="Basic and acidic residues" evidence="1">
    <location>
        <begin position="192"/>
        <end position="201"/>
    </location>
</feature>
<evidence type="ECO:0000256" key="1">
    <source>
        <dbReference type="SAM" id="MobiDB-lite"/>
    </source>
</evidence>
<dbReference type="InParanoid" id="A0A0C3B343"/>
<evidence type="ECO:0008006" key="4">
    <source>
        <dbReference type="Google" id="ProtNLM"/>
    </source>
</evidence>
<accession>A0A0C3B343</accession>
<dbReference type="OrthoDB" id="2960270at2759"/>
<feature type="compositionally biased region" description="Polar residues" evidence="1">
    <location>
        <begin position="33"/>
        <end position="45"/>
    </location>
</feature>
<dbReference type="EMBL" id="KN833003">
    <property type="protein sequence ID" value="KIM80603.1"/>
    <property type="molecule type" value="Genomic_DNA"/>
</dbReference>
<dbReference type="AlphaFoldDB" id="A0A0C3B343"/>
<feature type="compositionally biased region" description="Polar residues" evidence="1">
    <location>
        <begin position="53"/>
        <end position="69"/>
    </location>
</feature>
<keyword evidence="3" id="KW-1185">Reference proteome</keyword>
<feature type="region of interest" description="Disordered" evidence="1">
    <location>
        <begin position="33"/>
        <end position="85"/>
    </location>
</feature>
<dbReference type="HOGENOM" id="CLU_1278042_0_0_1"/>
<gene>
    <name evidence="2" type="ORF">PILCRDRAFT_822342</name>
</gene>
<name>A0A0C3B343_PILCF</name>
<evidence type="ECO:0000313" key="2">
    <source>
        <dbReference type="EMBL" id="KIM80603.1"/>
    </source>
</evidence>
<reference evidence="2 3" key="1">
    <citation type="submission" date="2014-04" db="EMBL/GenBank/DDBJ databases">
        <authorList>
            <consortium name="DOE Joint Genome Institute"/>
            <person name="Kuo A."/>
            <person name="Tarkka M."/>
            <person name="Buscot F."/>
            <person name="Kohler A."/>
            <person name="Nagy L.G."/>
            <person name="Floudas D."/>
            <person name="Copeland A."/>
            <person name="Barry K.W."/>
            <person name="Cichocki N."/>
            <person name="Veneault-Fourrey C."/>
            <person name="LaButti K."/>
            <person name="Lindquist E.A."/>
            <person name="Lipzen A."/>
            <person name="Lundell T."/>
            <person name="Morin E."/>
            <person name="Murat C."/>
            <person name="Sun H."/>
            <person name="Tunlid A."/>
            <person name="Henrissat B."/>
            <person name="Grigoriev I.V."/>
            <person name="Hibbett D.S."/>
            <person name="Martin F."/>
            <person name="Nordberg H.P."/>
            <person name="Cantor M.N."/>
            <person name="Hua S.X."/>
        </authorList>
    </citation>
    <scope>NUCLEOTIDE SEQUENCE [LARGE SCALE GENOMIC DNA]</scope>
    <source>
        <strain evidence="2 3">F 1598</strain>
    </source>
</reference>
<feature type="region of interest" description="Disordered" evidence="1">
    <location>
        <begin position="183"/>
        <end position="216"/>
    </location>
</feature>
<protein>
    <recommendedName>
        <fullName evidence="4">BED-type domain-containing protein</fullName>
    </recommendedName>
</protein>
<reference evidence="3" key="2">
    <citation type="submission" date="2015-01" db="EMBL/GenBank/DDBJ databases">
        <title>Evolutionary Origins and Diversification of the Mycorrhizal Mutualists.</title>
        <authorList>
            <consortium name="DOE Joint Genome Institute"/>
            <consortium name="Mycorrhizal Genomics Consortium"/>
            <person name="Kohler A."/>
            <person name="Kuo A."/>
            <person name="Nagy L.G."/>
            <person name="Floudas D."/>
            <person name="Copeland A."/>
            <person name="Barry K.W."/>
            <person name="Cichocki N."/>
            <person name="Veneault-Fourrey C."/>
            <person name="LaButti K."/>
            <person name="Lindquist E.A."/>
            <person name="Lipzen A."/>
            <person name="Lundell T."/>
            <person name="Morin E."/>
            <person name="Murat C."/>
            <person name="Riley R."/>
            <person name="Ohm R."/>
            <person name="Sun H."/>
            <person name="Tunlid A."/>
            <person name="Henrissat B."/>
            <person name="Grigoriev I.V."/>
            <person name="Hibbett D.S."/>
            <person name="Martin F."/>
        </authorList>
    </citation>
    <scope>NUCLEOTIDE SEQUENCE [LARGE SCALE GENOMIC DNA]</scope>
    <source>
        <strain evidence="3">F 1598</strain>
    </source>
</reference>
<sequence>MVPRASTSTSPLIASQYLLDDIDATSTLVGESVMTSPSLSSNETISLPDETNETNSTATPSTVGSPASSKKSRLHPQKREMNETRRRINLEEDWYTTDVRPKSVQCTECLREISLDKRWRYYDYPWRKHRRTCLMIRIAEAQRLKNEAIRNDAFFYETARSTPHAISPGEALKWIQVEGLGTVDTQRREKKRPRDSSEDPVPRTGRLTKHLNGCDD</sequence>
<organism evidence="2 3">
    <name type="scientific">Piloderma croceum (strain F 1598)</name>
    <dbReference type="NCBI Taxonomy" id="765440"/>
    <lineage>
        <taxon>Eukaryota</taxon>
        <taxon>Fungi</taxon>
        <taxon>Dikarya</taxon>
        <taxon>Basidiomycota</taxon>
        <taxon>Agaricomycotina</taxon>
        <taxon>Agaricomycetes</taxon>
        <taxon>Agaricomycetidae</taxon>
        <taxon>Atheliales</taxon>
        <taxon>Atheliaceae</taxon>
        <taxon>Piloderma</taxon>
    </lineage>
</organism>
<dbReference type="Proteomes" id="UP000054166">
    <property type="component" value="Unassembled WGS sequence"/>
</dbReference>
<proteinExistence type="predicted"/>
<evidence type="ECO:0000313" key="3">
    <source>
        <dbReference type="Proteomes" id="UP000054166"/>
    </source>
</evidence>